<evidence type="ECO:0000313" key="2">
    <source>
        <dbReference type="EMBL" id="KAG6517860.1"/>
    </source>
</evidence>
<accession>A0A8J5H839</accession>
<reference evidence="2 3" key="1">
    <citation type="submission" date="2020-08" db="EMBL/GenBank/DDBJ databases">
        <title>Plant Genome Project.</title>
        <authorList>
            <person name="Zhang R.-G."/>
        </authorList>
    </citation>
    <scope>NUCLEOTIDE SEQUENCE [LARGE SCALE GENOMIC DNA]</scope>
    <source>
        <tissue evidence="2">Rhizome</tissue>
    </source>
</reference>
<sequence length="116" mass="12738">MLKASVNKVMKITEERGTTIVDLTMDEMVLEERTSPAPTMAPIEAFSQLAAIESVSSGESGTPLRISRKRHHSPRTPTNLTFPVRLQTLTSPAQSVGFQAWVSSLHPHLGLDFQIP</sequence>
<protein>
    <submittedName>
        <fullName evidence="2">Uncharacterized protein</fullName>
    </submittedName>
</protein>
<evidence type="ECO:0000256" key="1">
    <source>
        <dbReference type="SAM" id="MobiDB-lite"/>
    </source>
</evidence>
<feature type="region of interest" description="Disordered" evidence="1">
    <location>
        <begin position="57"/>
        <end position="80"/>
    </location>
</feature>
<name>A0A8J5H839_ZINOF</name>
<dbReference type="EMBL" id="JACMSC010000006">
    <property type="protein sequence ID" value="KAG6517860.1"/>
    <property type="molecule type" value="Genomic_DNA"/>
</dbReference>
<dbReference type="Proteomes" id="UP000734854">
    <property type="component" value="Unassembled WGS sequence"/>
</dbReference>
<proteinExistence type="predicted"/>
<gene>
    <name evidence="2" type="ORF">ZIOFF_021259</name>
</gene>
<comment type="caution">
    <text evidence="2">The sequence shown here is derived from an EMBL/GenBank/DDBJ whole genome shotgun (WGS) entry which is preliminary data.</text>
</comment>
<dbReference type="AlphaFoldDB" id="A0A8J5H839"/>
<organism evidence="2 3">
    <name type="scientific">Zingiber officinale</name>
    <name type="common">Ginger</name>
    <name type="synonym">Amomum zingiber</name>
    <dbReference type="NCBI Taxonomy" id="94328"/>
    <lineage>
        <taxon>Eukaryota</taxon>
        <taxon>Viridiplantae</taxon>
        <taxon>Streptophyta</taxon>
        <taxon>Embryophyta</taxon>
        <taxon>Tracheophyta</taxon>
        <taxon>Spermatophyta</taxon>
        <taxon>Magnoliopsida</taxon>
        <taxon>Liliopsida</taxon>
        <taxon>Zingiberales</taxon>
        <taxon>Zingiberaceae</taxon>
        <taxon>Zingiber</taxon>
    </lineage>
</organism>
<evidence type="ECO:0000313" key="3">
    <source>
        <dbReference type="Proteomes" id="UP000734854"/>
    </source>
</evidence>
<keyword evidence="3" id="KW-1185">Reference proteome</keyword>